<reference evidence="1 2" key="1">
    <citation type="submission" date="2018-06" db="EMBL/GenBank/DDBJ databases">
        <title>Genomic Encyclopedia of Archaeal and Bacterial Type Strains, Phase II (KMG-II): from individual species to whole genera.</title>
        <authorList>
            <person name="Goeker M."/>
        </authorList>
    </citation>
    <scope>NUCLEOTIDE SEQUENCE [LARGE SCALE GENOMIC DNA]</scope>
    <source>
        <strain evidence="1 2">DSM 22011</strain>
    </source>
</reference>
<evidence type="ECO:0000313" key="1">
    <source>
        <dbReference type="EMBL" id="RAK13860.1"/>
    </source>
</evidence>
<evidence type="ECO:0000313" key="2">
    <source>
        <dbReference type="Proteomes" id="UP000249165"/>
    </source>
</evidence>
<comment type="caution">
    <text evidence="1">The sequence shown here is derived from an EMBL/GenBank/DDBJ whole genome shotgun (WGS) entry which is preliminary data.</text>
</comment>
<dbReference type="AlphaFoldDB" id="A0A327XYR2"/>
<organism evidence="1 2">
    <name type="scientific">Salipiger aestuarii</name>
    <dbReference type="NCBI Taxonomy" id="568098"/>
    <lineage>
        <taxon>Bacteria</taxon>
        <taxon>Pseudomonadati</taxon>
        <taxon>Pseudomonadota</taxon>
        <taxon>Alphaproteobacteria</taxon>
        <taxon>Rhodobacterales</taxon>
        <taxon>Roseobacteraceae</taxon>
        <taxon>Salipiger</taxon>
    </lineage>
</organism>
<accession>A0A327XYR2</accession>
<proteinExistence type="predicted"/>
<protein>
    <submittedName>
        <fullName evidence="1">Uncharacterized protein</fullName>
    </submittedName>
</protein>
<dbReference type="EMBL" id="QLMG01000033">
    <property type="protein sequence ID" value="RAK13860.1"/>
    <property type="molecule type" value="Genomic_DNA"/>
</dbReference>
<name>A0A327XYR2_9RHOB</name>
<dbReference type="Proteomes" id="UP000249165">
    <property type="component" value="Unassembled WGS sequence"/>
</dbReference>
<gene>
    <name evidence="1" type="ORF">ATI53_10336</name>
</gene>
<sequence>MRADFVHLDTPPPNAVLQIAVDTHVHLYPGADAGRALTAGFGNLTAARQNADRLMLVLTETSRDCAFEDLAAGRRVARGWSCDRVAADPAALRATNLRKNSQGLLLLAGRQIQTREGIEVLALATNERFEDGLPIRTVLAQLHTRRIPAVLPWGVGKWLGRRGAEVEDLLAGAGGHGLMLGDNAGRPRIWRTPSLFLQAMRDGVPVLPGSDPLPLPGAEEGIGAFGCQIDAPLDETRPASSLREHLFTLRGQPVQIGKRRGLPAVVSEQIALRRRRIRTTRAGGIS</sequence>
<keyword evidence="2" id="KW-1185">Reference proteome</keyword>